<gene>
    <name evidence="2" type="ORF">CRM22_002822</name>
</gene>
<dbReference type="AlphaFoldDB" id="A0A4S2M470"/>
<dbReference type="EMBL" id="SJOL01004876">
    <property type="protein sequence ID" value="TGZ71111.1"/>
    <property type="molecule type" value="Genomic_DNA"/>
</dbReference>
<comment type="caution">
    <text evidence="2">The sequence shown here is derived from an EMBL/GenBank/DDBJ whole genome shotgun (WGS) entry which is preliminary data.</text>
</comment>
<sequence>MNPLYYRSLTSELNANGMDGDSDPIIINAMAMSKPEYLIQDPLSADHRRPNTSSPKSPKKRHKETQMGFPGDENNPKPSGSASKPFDLSENDVRMLHRRTYMHGMGAYGDPDFMGPPGSPFDLSNWDWLRLDALGPGWEQAMRDVPVNRGEALNLLIVMKKKLLRAGSELTFYKERVTLLQEQLIYQKRNEEKFIKLRAHYKAQLEEVEKLRAKAAKVPGLEKTVRQQEELITRLESFLDRQRSRNVNDNFNKRAPDTDPYDVNLLDHLPPTPTPLPETSDAVAATALRNLSSENENLRQTVAELSRTVRNLAQQQQDDHERQRELEDRHREELKSIREQQNRLAEQQFTQNKQMDYAEKQNLRNAVSENEKTELYRMLEAADYRIRNLEDELASRAPRSRIPYSEGTQNPNRPYVYREPPWRNPGQDKTGNRLPPVINQRDKYQNKRFPQEYIRAHASDSGLEQQRRQPQMQPYARRYDSTILDDDWLGDLAADDF</sequence>
<dbReference type="PANTHER" id="PTHR21623:SF2">
    <property type="entry name" value="COILED-COIL DOMAIN-CONTAINING PROTEIN 33"/>
    <property type="match status" value="1"/>
</dbReference>
<feature type="region of interest" description="Disordered" evidence="1">
    <location>
        <begin position="456"/>
        <end position="475"/>
    </location>
</feature>
<dbReference type="PANTHER" id="PTHR21623">
    <property type="entry name" value="SPERIOLIN-BINDING FACTOR"/>
    <property type="match status" value="1"/>
</dbReference>
<reference evidence="2 3" key="1">
    <citation type="journal article" date="2019" name="BMC Genomics">
        <title>New insights from Opisthorchis felineus genome: update on genomics of the epidemiologically important liver flukes.</title>
        <authorList>
            <person name="Ershov N.I."/>
            <person name="Mordvinov V.A."/>
            <person name="Prokhortchouk E.B."/>
            <person name="Pakharukova M.Y."/>
            <person name="Gunbin K.V."/>
            <person name="Ustyantsev K."/>
            <person name="Genaev M.A."/>
            <person name="Blinov A.G."/>
            <person name="Mazur A."/>
            <person name="Boulygina E."/>
            <person name="Tsygankova S."/>
            <person name="Khrameeva E."/>
            <person name="Chekanov N."/>
            <person name="Fan G."/>
            <person name="Xiao A."/>
            <person name="Zhang H."/>
            <person name="Xu X."/>
            <person name="Yang H."/>
            <person name="Solovyev V."/>
            <person name="Lee S.M."/>
            <person name="Liu X."/>
            <person name="Afonnikov D.A."/>
            <person name="Skryabin K.G."/>
        </authorList>
    </citation>
    <scope>NUCLEOTIDE SEQUENCE [LARGE SCALE GENOMIC DNA]</scope>
    <source>
        <strain evidence="2">AK-0245</strain>
        <tissue evidence="2">Whole organism</tissue>
    </source>
</reference>
<protein>
    <submittedName>
        <fullName evidence="2">Uncharacterized protein</fullName>
    </submittedName>
</protein>
<organism evidence="2 3">
    <name type="scientific">Opisthorchis felineus</name>
    <dbReference type="NCBI Taxonomy" id="147828"/>
    <lineage>
        <taxon>Eukaryota</taxon>
        <taxon>Metazoa</taxon>
        <taxon>Spiralia</taxon>
        <taxon>Lophotrochozoa</taxon>
        <taxon>Platyhelminthes</taxon>
        <taxon>Trematoda</taxon>
        <taxon>Digenea</taxon>
        <taxon>Opisthorchiida</taxon>
        <taxon>Opisthorchiata</taxon>
        <taxon>Opisthorchiidae</taxon>
        <taxon>Opisthorchis</taxon>
    </lineage>
</organism>
<proteinExistence type="predicted"/>
<dbReference type="OrthoDB" id="552574at2759"/>
<feature type="region of interest" description="Disordered" evidence="1">
    <location>
        <begin position="41"/>
        <end position="88"/>
    </location>
</feature>
<evidence type="ECO:0000313" key="2">
    <source>
        <dbReference type="EMBL" id="TGZ71111.1"/>
    </source>
</evidence>
<feature type="region of interest" description="Disordered" evidence="1">
    <location>
        <begin position="400"/>
        <end position="437"/>
    </location>
</feature>
<keyword evidence="3" id="KW-1185">Reference proteome</keyword>
<name>A0A4S2M470_OPIFE</name>
<dbReference type="GO" id="GO:0005777">
    <property type="term" value="C:peroxisome"/>
    <property type="evidence" value="ECO:0007669"/>
    <property type="project" value="TreeGrafter"/>
</dbReference>
<dbReference type="InterPro" id="IPR039889">
    <property type="entry name" value="CCD33"/>
</dbReference>
<accession>A0A4S2M470</accession>
<dbReference type="STRING" id="147828.A0A4S2M470"/>
<feature type="compositionally biased region" description="Polar residues" evidence="1">
    <location>
        <begin position="462"/>
        <end position="472"/>
    </location>
</feature>
<dbReference type="Proteomes" id="UP000308267">
    <property type="component" value="Unassembled WGS sequence"/>
</dbReference>
<evidence type="ECO:0000256" key="1">
    <source>
        <dbReference type="SAM" id="MobiDB-lite"/>
    </source>
</evidence>
<feature type="region of interest" description="Disordered" evidence="1">
    <location>
        <begin position="311"/>
        <end position="332"/>
    </location>
</feature>
<feature type="compositionally biased region" description="Basic and acidic residues" evidence="1">
    <location>
        <begin position="317"/>
        <end position="332"/>
    </location>
</feature>
<evidence type="ECO:0000313" key="3">
    <source>
        <dbReference type="Proteomes" id="UP000308267"/>
    </source>
</evidence>